<protein>
    <submittedName>
        <fullName evidence="2">Uncharacterized protein</fullName>
    </submittedName>
</protein>
<evidence type="ECO:0000313" key="3">
    <source>
        <dbReference type="Proteomes" id="UP000287188"/>
    </source>
</evidence>
<evidence type="ECO:0000256" key="1">
    <source>
        <dbReference type="SAM" id="MobiDB-lite"/>
    </source>
</evidence>
<evidence type="ECO:0000313" key="2">
    <source>
        <dbReference type="EMBL" id="GCE18593.1"/>
    </source>
</evidence>
<reference evidence="3" key="1">
    <citation type="submission" date="2018-12" db="EMBL/GenBank/DDBJ databases">
        <title>Tengunoibacter tsumagoiensis gen. nov., sp. nov., Dictyobacter kobayashii sp. nov., D. alpinus sp. nov., and D. joshuensis sp. nov. and description of Dictyobacteraceae fam. nov. within the order Ktedonobacterales isolated from Tengu-no-mugimeshi.</title>
        <authorList>
            <person name="Wang C.M."/>
            <person name="Zheng Y."/>
            <person name="Sakai Y."/>
            <person name="Toyoda A."/>
            <person name="Minakuchi Y."/>
            <person name="Abe K."/>
            <person name="Yokota A."/>
            <person name="Yabe S."/>
        </authorList>
    </citation>
    <scope>NUCLEOTIDE SEQUENCE [LARGE SCALE GENOMIC DNA]</scope>
    <source>
        <strain evidence="3">Uno11</strain>
    </source>
</reference>
<gene>
    <name evidence="2" type="ORF">KDK_23930</name>
</gene>
<sequence length="61" mass="6846">MHSFNPFRPEQVSEVGYNQETGEPGNDSPLRSLPDPSMADLVSFDQKPTGQETLGKRKKRL</sequence>
<accession>A0A402AHR0</accession>
<organism evidence="2 3">
    <name type="scientific">Dictyobacter kobayashii</name>
    <dbReference type="NCBI Taxonomy" id="2014872"/>
    <lineage>
        <taxon>Bacteria</taxon>
        <taxon>Bacillati</taxon>
        <taxon>Chloroflexota</taxon>
        <taxon>Ktedonobacteria</taxon>
        <taxon>Ktedonobacterales</taxon>
        <taxon>Dictyobacteraceae</taxon>
        <taxon>Dictyobacter</taxon>
    </lineage>
</organism>
<dbReference type="RefSeq" id="WP_126550108.1">
    <property type="nucleotide sequence ID" value="NZ_BIFS01000001.1"/>
</dbReference>
<proteinExistence type="predicted"/>
<keyword evidence="3" id="KW-1185">Reference proteome</keyword>
<name>A0A402AHR0_9CHLR</name>
<comment type="caution">
    <text evidence="2">The sequence shown here is derived from an EMBL/GenBank/DDBJ whole genome shotgun (WGS) entry which is preliminary data.</text>
</comment>
<dbReference type="EMBL" id="BIFS01000001">
    <property type="protein sequence ID" value="GCE18593.1"/>
    <property type="molecule type" value="Genomic_DNA"/>
</dbReference>
<feature type="region of interest" description="Disordered" evidence="1">
    <location>
        <begin position="1"/>
        <end position="61"/>
    </location>
</feature>
<dbReference type="OrthoDB" id="167003at2"/>
<dbReference type="AlphaFoldDB" id="A0A402AHR0"/>
<dbReference type="Proteomes" id="UP000287188">
    <property type="component" value="Unassembled WGS sequence"/>
</dbReference>